<dbReference type="InterPro" id="IPR013102">
    <property type="entry name" value="PYNP_C"/>
</dbReference>
<dbReference type="Pfam" id="PF07831">
    <property type="entry name" value="PYNP_C"/>
    <property type="match status" value="1"/>
</dbReference>
<dbReference type="NCBIfam" id="TIGR02645">
    <property type="entry name" value="ARCH_P_rylase"/>
    <property type="match status" value="1"/>
</dbReference>
<dbReference type="PROSITE" id="PS00647">
    <property type="entry name" value="THYMID_PHOSPHORYLASE"/>
    <property type="match status" value="1"/>
</dbReference>
<dbReference type="SUPFAM" id="SSF54680">
    <property type="entry name" value="Pyrimidine nucleoside phosphorylase C-terminal domain"/>
    <property type="match status" value="1"/>
</dbReference>
<dbReference type="InterPro" id="IPR036566">
    <property type="entry name" value="PYNP-like_C_sf"/>
</dbReference>
<dbReference type="InterPro" id="IPR013466">
    <property type="entry name" value="Thymidine/AMP_Pase"/>
</dbReference>
<evidence type="ECO:0000259" key="3">
    <source>
        <dbReference type="SMART" id="SM00941"/>
    </source>
</evidence>
<dbReference type="NCBIfam" id="NF003338">
    <property type="entry name" value="PRK04350.1"/>
    <property type="match status" value="1"/>
</dbReference>
<protein>
    <submittedName>
        <fullName evidence="4">AMP phosphorylase</fullName>
    </submittedName>
</protein>
<dbReference type="InterPro" id="IPR017872">
    <property type="entry name" value="Pyrmidine_PPase_CS"/>
</dbReference>
<dbReference type="GO" id="GO:0016763">
    <property type="term" value="F:pentosyltransferase activity"/>
    <property type="evidence" value="ECO:0007669"/>
    <property type="project" value="InterPro"/>
</dbReference>
<evidence type="ECO:0000313" key="4">
    <source>
        <dbReference type="EMBL" id="PIR06263.1"/>
    </source>
</evidence>
<dbReference type="GO" id="GO:0004645">
    <property type="term" value="F:1,4-alpha-oligoglucan phosphorylase activity"/>
    <property type="evidence" value="ECO:0007669"/>
    <property type="project" value="InterPro"/>
</dbReference>
<evidence type="ECO:0000256" key="1">
    <source>
        <dbReference type="ARBA" id="ARBA00022676"/>
    </source>
</evidence>
<reference evidence="4 5" key="1">
    <citation type="submission" date="2017-09" db="EMBL/GenBank/DDBJ databases">
        <title>Depth-based differentiation of microbial function through sediment-hosted aquifers and enrichment of novel symbionts in the deep terrestrial subsurface.</title>
        <authorList>
            <person name="Probst A.J."/>
            <person name="Ladd B."/>
            <person name="Jarett J.K."/>
            <person name="Geller-Mcgrath D.E."/>
            <person name="Sieber C.M."/>
            <person name="Emerson J.B."/>
            <person name="Anantharaman K."/>
            <person name="Thomas B.C."/>
            <person name="Malmstrom R."/>
            <person name="Stieglmeier M."/>
            <person name="Klingl A."/>
            <person name="Woyke T."/>
            <person name="Ryan C.M."/>
            <person name="Banfield J.F."/>
        </authorList>
    </citation>
    <scope>NUCLEOTIDE SEQUENCE [LARGE SCALE GENOMIC DNA]</scope>
    <source>
        <strain evidence="4">CG11_big_fil_rev_8_21_14_0_20_36_20</strain>
    </source>
</reference>
<dbReference type="SUPFAM" id="SSF52418">
    <property type="entry name" value="Nucleoside phosphorylase/phosphoribosyltransferase catalytic domain"/>
    <property type="match status" value="1"/>
</dbReference>
<dbReference type="InterPro" id="IPR036320">
    <property type="entry name" value="Glycosyl_Trfase_fam3_N_dom_sf"/>
</dbReference>
<dbReference type="SMART" id="SM00941">
    <property type="entry name" value="PYNP_C"/>
    <property type="match status" value="1"/>
</dbReference>
<accession>A0A2H0NBJ2</accession>
<gene>
    <name evidence="4" type="ORF">COV55_04470</name>
</gene>
<dbReference type="Gene3D" id="1.20.970.10">
    <property type="entry name" value="Transferase, Pyrimidine Nucleoside Phosphorylase, Chain C"/>
    <property type="match status" value="1"/>
</dbReference>
<dbReference type="GO" id="GO:0006206">
    <property type="term" value="P:pyrimidine nucleobase metabolic process"/>
    <property type="evidence" value="ECO:0007669"/>
    <property type="project" value="InterPro"/>
</dbReference>
<dbReference type="PANTHER" id="PTHR10515">
    <property type="entry name" value="THYMIDINE PHOSPHORYLASE"/>
    <property type="match status" value="1"/>
</dbReference>
<dbReference type="Gene3D" id="3.90.1170.30">
    <property type="entry name" value="Pyrimidine nucleoside phosphorylase-like, C-terminal domain"/>
    <property type="match status" value="1"/>
</dbReference>
<dbReference type="AlphaFoldDB" id="A0A2H0NBJ2"/>
<dbReference type="Pfam" id="PF00591">
    <property type="entry name" value="Glycos_transf_3"/>
    <property type="match status" value="1"/>
</dbReference>
<dbReference type="GO" id="GO:0046125">
    <property type="term" value="P:pyrimidine deoxyribonucleoside metabolic process"/>
    <property type="evidence" value="ECO:0007669"/>
    <property type="project" value="InterPro"/>
</dbReference>
<dbReference type="Pfam" id="PF02885">
    <property type="entry name" value="Glycos_trans_3N"/>
    <property type="match status" value="1"/>
</dbReference>
<dbReference type="InterPro" id="IPR035902">
    <property type="entry name" value="Nuc_phospho_transferase"/>
</dbReference>
<organism evidence="4 5">
    <name type="scientific">Candidatus Komeilibacteria bacterium CG11_big_fil_rev_8_21_14_0_20_36_20</name>
    <dbReference type="NCBI Taxonomy" id="1974477"/>
    <lineage>
        <taxon>Bacteria</taxon>
        <taxon>Candidatus Komeiliibacteriota</taxon>
    </lineage>
</organism>
<dbReference type="InterPro" id="IPR017713">
    <property type="entry name" value="AMP_phosphorylase"/>
</dbReference>
<evidence type="ECO:0000256" key="2">
    <source>
        <dbReference type="ARBA" id="ARBA00022679"/>
    </source>
</evidence>
<keyword evidence="2" id="KW-0808">Transferase</keyword>
<dbReference type="PANTHER" id="PTHR10515:SF0">
    <property type="entry name" value="THYMIDINE PHOSPHORYLASE"/>
    <property type="match status" value="1"/>
</dbReference>
<dbReference type="InterPro" id="IPR000053">
    <property type="entry name" value="Thymidine/pyrmidine_PPase"/>
</dbReference>
<dbReference type="Gene3D" id="3.40.1030.10">
    <property type="entry name" value="Nucleoside phosphorylase/phosphoribosyltransferase catalytic domain"/>
    <property type="match status" value="1"/>
</dbReference>
<dbReference type="Gene3D" id="2.40.40.20">
    <property type="match status" value="1"/>
</dbReference>
<keyword evidence="1" id="KW-0328">Glycosyltransferase</keyword>
<feature type="domain" description="Pyrimidine nucleoside phosphorylase C-terminal" evidence="3">
    <location>
        <begin position="428"/>
        <end position="495"/>
    </location>
</feature>
<dbReference type="Proteomes" id="UP000230564">
    <property type="component" value="Unassembled WGS sequence"/>
</dbReference>
<dbReference type="SUPFAM" id="SSF47648">
    <property type="entry name" value="Nucleoside phosphorylase/phosphoribosyltransferase N-terminal domain"/>
    <property type="match status" value="1"/>
</dbReference>
<proteinExistence type="predicted"/>
<sequence>MPYYLKIKKLDIKTGQSNIALLHADEAVGYGIRAGDKIRITWQNKNIIAEANTTTKRVKSGQIGLYRDIWEKMTISPNTIVEVHFLERAKSIQAIRKRLLGKKLNYQEFYQIFSDIANGILTRTETTYFVASGFMREYTNEELYYMTKAMAETGEMLKFPGIVADKHSVGGLAGNRTTMVAIPILASLGLTIPKTSSRAITSPAGTSDTMEVLANVSFSAEDIRKIVKKIGACLVWGGGLNLAPADDKILKVSYPLSLEPYSKMLVSIMAKKVATGVTHLVIDMPVGPTTKIPDMKIANDLIKKFKYLARRFNIKIKVIAIKTEDPVGRGVGPALEARDVLRVLQQRDNYPADLANKSIHLSGELLELTGKAKKGHGASMAWRALESGDAWKKMQEIIKEQGGNSDVKPNDIVLGAYKKYFAALKSGTIIFTDNKAINTIARILGAPFDQLAGVYLNKEFDDQVKKGERLFTLYARSQERIKLASKALEKMIIFKIGRKKL</sequence>
<dbReference type="EMBL" id="PCWQ01000015">
    <property type="protein sequence ID" value="PIR06263.1"/>
    <property type="molecule type" value="Genomic_DNA"/>
</dbReference>
<comment type="caution">
    <text evidence="4">The sequence shown here is derived from an EMBL/GenBank/DDBJ whole genome shotgun (WGS) entry which is preliminary data.</text>
</comment>
<name>A0A2H0NBJ2_9BACT</name>
<dbReference type="NCBIfam" id="TIGR03327">
    <property type="entry name" value="AMP_phos"/>
    <property type="match status" value="1"/>
</dbReference>
<evidence type="ECO:0000313" key="5">
    <source>
        <dbReference type="Proteomes" id="UP000230564"/>
    </source>
</evidence>
<dbReference type="InterPro" id="IPR017459">
    <property type="entry name" value="Glycosyl_Trfase_fam3_N_dom"/>
</dbReference>
<dbReference type="InterPro" id="IPR000312">
    <property type="entry name" value="Glycosyl_Trfase_fam3"/>
</dbReference>
<dbReference type="GO" id="GO:0005829">
    <property type="term" value="C:cytosol"/>
    <property type="evidence" value="ECO:0007669"/>
    <property type="project" value="TreeGrafter"/>
</dbReference>